<dbReference type="Pfam" id="PF07332">
    <property type="entry name" value="Phage_holin_3_6"/>
    <property type="match status" value="1"/>
</dbReference>
<organism evidence="2 3">
    <name type="scientific">Croceibacterium selenioxidans</name>
    <dbReference type="NCBI Taxonomy" id="2838833"/>
    <lineage>
        <taxon>Bacteria</taxon>
        <taxon>Pseudomonadati</taxon>
        <taxon>Pseudomonadota</taxon>
        <taxon>Alphaproteobacteria</taxon>
        <taxon>Sphingomonadales</taxon>
        <taxon>Erythrobacteraceae</taxon>
        <taxon>Croceibacterium</taxon>
    </lineage>
</organism>
<dbReference type="Proteomes" id="UP000811255">
    <property type="component" value="Unassembled WGS sequence"/>
</dbReference>
<reference evidence="2 3" key="1">
    <citation type="submission" date="2021-05" db="EMBL/GenBank/DDBJ databases">
        <title>Croceibacterium sp. LX-88 genome sequence.</title>
        <authorList>
            <person name="Luo X."/>
        </authorList>
    </citation>
    <scope>NUCLEOTIDE SEQUENCE [LARGE SCALE GENOMIC DNA]</scope>
    <source>
        <strain evidence="2 3">LX-88</strain>
    </source>
</reference>
<dbReference type="EMBL" id="JAHFVK010000001">
    <property type="protein sequence ID" value="MBT2133797.1"/>
    <property type="molecule type" value="Genomic_DNA"/>
</dbReference>
<protein>
    <submittedName>
        <fullName evidence="2">Phage holin family protein</fullName>
    </submittedName>
</protein>
<feature type="transmembrane region" description="Helical" evidence="1">
    <location>
        <begin position="36"/>
        <end position="61"/>
    </location>
</feature>
<proteinExistence type="predicted"/>
<comment type="caution">
    <text evidence="2">The sequence shown here is derived from an EMBL/GenBank/DDBJ whole genome shotgun (WGS) entry which is preliminary data.</text>
</comment>
<evidence type="ECO:0000313" key="3">
    <source>
        <dbReference type="Proteomes" id="UP000811255"/>
    </source>
</evidence>
<sequence length="110" mass="11553">MREDVEALIEDGKTYLEAELVFQKTRAAYVADRAKGAVIFGAVAAVLAFLALIGLTVGLIIALTPLITAWGASAVVVALLAIAAILCVRTAGKRWSKVMAAIEGPDGERR</sequence>
<keyword evidence="1" id="KW-1133">Transmembrane helix</keyword>
<dbReference type="InterPro" id="IPR009937">
    <property type="entry name" value="Phage_holin_3_6"/>
</dbReference>
<gene>
    <name evidence="2" type="ORF">KK137_05570</name>
</gene>
<keyword evidence="1" id="KW-0812">Transmembrane</keyword>
<feature type="transmembrane region" description="Helical" evidence="1">
    <location>
        <begin position="67"/>
        <end position="88"/>
    </location>
</feature>
<keyword evidence="1" id="KW-0472">Membrane</keyword>
<evidence type="ECO:0000256" key="1">
    <source>
        <dbReference type="SAM" id="Phobius"/>
    </source>
</evidence>
<accession>A0ABS5W3X9</accession>
<keyword evidence="3" id="KW-1185">Reference proteome</keyword>
<evidence type="ECO:0000313" key="2">
    <source>
        <dbReference type="EMBL" id="MBT2133797.1"/>
    </source>
</evidence>
<name>A0ABS5W3X9_9SPHN</name>